<dbReference type="SUPFAM" id="SSF143744">
    <property type="entry name" value="GlcG-like"/>
    <property type="match status" value="1"/>
</dbReference>
<keyword evidence="2" id="KW-1185">Reference proteome</keyword>
<dbReference type="InterPro" id="IPR005624">
    <property type="entry name" value="PduO/GlcC-like"/>
</dbReference>
<evidence type="ECO:0000313" key="2">
    <source>
        <dbReference type="Proteomes" id="UP001554047"/>
    </source>
</evidence>
<dbReference type="Proteomes" id="UP001554047">
    <property type="component" value="Unassembled WGS sequence"/>
</dbReference>
<dbReference type="RefSeq" id="WP_315042034.1">
    <property type="nucleotide sequence ID" value="NZ_JBDKBS010000006.1"/>
</dbReference>
<evidence type="ECO:0000313" key="1">
    <source>
        <dbReference type="EMBL" id="MEW3466869.1"/>
    </source>
</evidence>
<dbReference type="InterPro" id="IPR038084">
    <property type="entry name" value="PduO/GlcC-like_sf"/>
</dbReference>
<organism evidence="1 2">
    <name type="scientific">Enterococcus entomosocium</name>
    <dbReference type="NCBI Taxonomy" id="3034352"/>
    <lineage>
        <taxon>Bacteria</taxon>
        <taxon>Bacillati</taxon>
        <taxon>Bacillota</taxon>
        <taxon>Bacilli</taxon>
        <taxon>Lactobacillales</taxon>
        <taxon>Enterococcaceae</taxon>
        <taxon>Enterococcus</taxon>
    </lineage>
</organism>
<proteinExistence type="predicted"/>
<gene>
    <name evidence="1" type="ORF">AB1I55_12290</name>
</gene>
<dbReference type="PANTHER" id="PTHR28255">
    <property type="match status" value="1"/>
</dbReference>
<protein>
    <submittedName>
        <fullName evidence="1">Heme-binding protein</fullName>
    </submittedName>
</protein>
<sequence>MRIEPSEILQEEQQLQFAHFDNDLALRLVIAIDQYVKRNYPKPVGIKVVHHGLPIIRFLMAGRKESPWLERKERTVLESGHSSLYVYAQKNRDIQFAKWAQDEHYAICGGGFPIIEDRNVTGAICVSGLAHLEDHKVITEVLKQMI</sequence>
<name>A0ABV3MHG1_9ENTE</name>
<dbReference type="InterPro" id="IPR010371">
    <property type="entry name" value="YBR137W-like"/>
</dbReference>
<accession>A0ABV3MHG1</accession>
<dbReference type="Gene3D" id="3.30.450.150">
    <property type="entry name" value="Haem-degrading domain"/>
    <property type="match status" value="1"/>
</dbReference>
<dbReference type="Pfam" id="PF03928">
    <property type="entry name" value="HbpS-like"/>
    <property type="match status" value="1"/>
</dbReference>
<reference evidence="1 2" key="1">
    <citation type="submission" date="2024-05" db="EMBL/GenBank/DDBJ databases">
        <title>Human gut microbiome strain richness.</title>
        <authorList>
            <person name="Chen-Liaw A."/>
        </authorList>
    </citation>
    <scope>NUCLEOTIDE SEQUENCE [LARGE SCALE GENOMIC DNA]</scope>
    <source>
        <strain evidence="1 2">J1100102st1_G3_J1100102_180507</strain>
    </source>
</reference>
<dbReference type="PANTHER" id="PTHR28255:SF1">
    <property type="entry name" value="UPF0303 PROTEIN YBR137W"/>
    <property type="match status" value="1"/>
</dbReference>
<dbReference type="EMBL" id="JBFDTB010000021">
    <property type="protein sequence ID" value="MEW3466869.1"/>
    <property type="molecule type" value="Genomic_DNA"/>
</dbReference>
<comment type="caution">
    <text evidence="1">The sequence shown here is derived from an EMBL/GenBank/DDBJ whole genome shotgun (WGS) entry which is preliminary data.</text>
</comment>